<sequence>MTSASESITTSLKSSLLNYQYENGRKYSGFGKEKYFMPKDERENERLDLVAYMLNLTMKGELHKAPIGSNPQRILDLGTGTGIWAIDMGGRPFSNKVIGNDIAASQPTTVPPNVRFEIDDIEQDWIYSSKFDFIHMRMMSGALRNWPRLMQQVFEPGGWVEFMDFTMHVYSNTDKGTFKPGCPIDTWCNEPKNFWMT</sequence>
<dbReference type="SUPFAM" id="SSF53335">
    <property type="entry name" value="S-adenosyl-L-methionine-dependent methyltransferases"/>
    <property type="match status" value="1"/>
</dbReference>
<organism evidence="1 2">
    <name type="scientific">Helicocarpus griseus UAMH5409</name>
    <dbReference type="NCBI Taxonomy" id="1447875"/>
    <lineage>
        <taxon>Eukaryota</taxon>
        <taxon>Fungi</taxon>
        <taxon>Dikarya</taxon>
        <taxon>Ascomycota</taxon>
        <taxon>Pezizomycotina</taxon>
        <taxon>Eurotiomycetes</taxon>
        <taxon>Eurotiomycetidae</taxon>
        <taxon>Onygenales</taxon>
        <taxon>Ajellomycetaceae</taxon>
        <taxon>Helicocarpus</taxon>
    </lineage>
</organism>
<dbReference type="PANTHER" id="PTHR43591:SF24">
    <property type="entry name" value="2-METHOXY-6-POLYPRENYL-1,4-BENZOQUINOL METHYLASE, MITOCHONDRIAL"/>
    <property type="match status" value="1"/>
</dbReference>
<reference evidence="1 2" key="1">
    <citation type="submission" date="2017-10" db="EMBL/GenBank/DDBJ databases">
        <title>Comparative genomics in systemic dimorphic fungi from Ajellomycetaceae.</title>
        <authorList>
            <person name="Munoz J.F."/>
            <person name="Mcewen J.G."/>
            <person name="Clay O.K."/>
            <person name="Cuomo C.A."/>
        </authorList>
    </citation>
    <scope>NUCLEOTIDE SEQUENCE [LARGE SCALE GENOMIC DNA]</scope>
    <source>
        <strain evidence="1 2">UAMH5409</strain>
    </source>
</reference>
<dbReference type="Proteomes" id="UP000223968">
    <property type="component" value="Unassembled WGS sequence"/>
</dbReference>
<proteinExistence type="predicted"/>
<dbReference type="EMBL" id="PDNB01000200">
    <property type="protein sequence ID" value="PGG99606.1"/>
    <property type="molecule type" value="Genomic_DNA"/>
</dbReference>
<dbReference type="Pfam" id="PF13489">
    <property type="entry name" value="Methyltransf_23"/>
    <property type="match status" value="1"/>
</dbReference>
<protein>
    <recommendedName>
        <fullName evidence="3">Methyltransferase domain-containing protein</fullName>
    </recommendedName>
</protein>
<dbReference type="STRING" id="1447875.A0A2B7WSP5"/>
<accession>A0A2B7WSP5</accession>
<name>A0A2B7WSP5_9EURO</name>
<dbReference type="OrthoDB" id="2013972at2759"/>
<dbReference type="Gene3D" id="3.40.50.150">
    <property type="entry name" value="Vaccinia Virus protein VP39"/>
    <property type="match status" value="1"/>
</dbReference>
<dbReference type="PANTHER" id="PTHR43591">
    <property type="entry name" value="METHYLTRANSFERASE"/>
    <property type="match status" value="1"/>
</dbReference>
<evidence type="ECO:0008006" key="3">
    <source>
        <dbReference type="Google" id="ProtNLM"/>
    </source>
</evidence>
<dbReference type="CDD" id="cd02440">
    <property type="entry name" value="AdoMet_MTases"/>
    <property type="match status" value="1"/>
</dbReference>
<gene>
    <name evidence="1" type="ORF">AJ79_08466</name>
</gene>
<dbReference type="AlphaFoldDB" id="A0A2B7WSP5"/>
<keyword evidence="2" id="KW-1185">Reference proteome</keyword>
<dbReference type="GO" id="GO:0008168">
    <property type="term" value="F:methyltransferase activity"/>
    <property type="evidence" value="ECO:0007669"/>
    <property type="project" value="TreeGrafter"/>
</dbReference>
<evidence type="ECO:0000313" key="1">
    <source>
        <dbReference type="EMBL" id="PGG99606.1"/>
    </source>
</evidence>
<comment type="caution">
    <text evidence="1">The sequence shown here is derived from an EMBL/GenBank/DDBJ whole genome shotgun (WGS) entry which is preliminary data.</text>
</comment>
<dbReference type="InterPro" id="IPR029063">
    <property type="entry name" value="SAM-dependent_MTases_sf"/>
</dbReference>
<evidence type="ECO:0000313" key="2">
    <source>
        <dbReference type="Proteomes" id="UP000223968"/>
    </source>
</evidence>